<protein>
    <recommendedName>
        <fullName evidence="1">AB hydrolase-1 domain-containing protein</fullName>
    </recommendedName>
</protein>
<feature type="domain" description="AB hydrolase-1" evidence="1">
    <location>
        <begin position="42"/>
        <end position="124"/>
    </location>
</feature>
<dbReference type="AlphaFoldDB" id="A0A383VCC3"/>
<organism evidence="2 3">
    <name type="scientific">Tetradesmus obliquus</name>
    <name type="common">Green alga</name>
    <name type="synonym">Acutodesmus obliquus</name>
    <dbReference type="NCBI Taxonomy" id="3088"/>
    <lineage>
        <taxon>Eukaryota</taxon>
        <taxon>Viridiplantae</taxon>
        <taxon>Chlorophyta</taxon>
        <taxon>core chlorophytes</taxon>
        <taxon>Chlorophyceae</taxon>
        <taxon>CS clade</taxon>
        <taxon>Sphaeropleales</taxon>
        <taxon>Scenedesmaceae</taxon>
        <taxon>Tetradesmus</taxon>
    </lineage>
</organism>
<dbReference type="EMBL" id="FNXT01000294">
    <property type="protein sequence ID" value="SZX63225.1"/>
    <property type="molecule type" value="Genomic_DNA"/>
</dbReference>
<name>A0A383VCC3_TETOB</name>
<evidence type="ECO:0000259" key="1">
    <source>
        <dbReference type="Pfam" id="PF00561"/>
    </source>
</evidence>
<dbReference type="PANTHER" id="PTHR43433">
    <property type="entry name" value="HYDROLASE, ALPHA/BETA FOLD FAMILY PROTEIN"/>
    <property type="match status" value="1"/>
</dbReference>
<dbReference type="Proteomes" id="UP000256970">
    <property type="component" value="Unassembled WGS sequence"/>
</dbReference>
<keyword evidence="3" id="KW-1185">Reference proteome</keyword>
<reference evidence="2 3" key="1">
    <citation type="submission" date="2016-10" db="EMBL/GenBank/DDBJ databases">
        <authorList>
            <person name="Cai Z."/>
        </authorList>
    </citation>
    <scope>NUCLEOTIDE SEQUENCE [LARGE SCALE GENOMIC DNA]</scope>
</reference>
<dbReference type="InterPro" id="IPR050471">
    <property type="entry name" value="AB_hydrolase"/>
</dbReference>
<dbReference type="PANTHER" id="PTHR43433:SF5">
    <property type="entry name" value="AB HYDROLASE-1 DOMAIN-CONTAINING PROTEIN"/>
    <property type="match status" value="1"/>
</dbReference>
<feature type="domain" description="AB hydrolase-1" evidence="1">
    <location>
        <begin position="128"/>
        <end position="350"/>
    </location>
</feature>
<accession>A0A383VCC3</accession>
<sequence length="380" mass="41353">MLAHYETTTHLHQLPTSGTQKRLLSYIVLGVPLSAAELPEATIIYHHGWPSCRYEALPLHEPALSRKWRVIAVDRYGVGQSTFNPQGSFETWAADIQHLLDALHIQQAVMLGMSGGGPYACACAPRSFETWAADIQHLLDSLHIQQAVMLGMSGGGPYACACARYLPARTAALVTVAGMLATNDPAHADLLQQMHWMDKLHSHIIDNKLAHNAVLLASLPVMALSPYPLRLIGKLPGAVQQLVCRVLTSAGWAEADRQLLLQQPQITWQLLPELMAQSVAQGAAGWGWDMKLTSSAWSFDLRDIKVPAVLVCHGTGDVSLPASMAQRLAQQIPGAQLKLYEGEGHLSLLFRQAEDILASLAAALQRQRQRYRPAAATAGT</sequence>
<gene>
    <name evidence="2" type="ORF">BQ4739_LOCUS3778</name>
</gene>
<proteinExistence type="predicted"/>
<evidence type="ECO:0000313" key="2">
    <source>
        <dbReference type="EMBL" id="SZX63225.1"/>
    </source>
</evidence>
<dbReference type="InterPro" id="IPR029058">
    <property type="entry name" value="AB_hydrolase_fold"/>
</dbReference>
<dbReference type="InterPro" id="IPR000073">
    <property type="entry name" value="AB_hydrolase_1"/>
</dbReference>
<dbReference type="Pfam" id="PF00561">
    <property type="entry name" value="Abhydrolase_1"/>
    <property type="match status" value="2"/>
</dbReference>
<dbReference type="Gene3D" id="3.40.50.1820">
    <property type="entry name" value="alpha/beta hydrolase"/>
    <property type="match status" value="2"/>
</dbReference>
<evidence type="ECO:0000313" key="3">
    <source>
        <dbReference type="Proteomes" id="UP000256970"/>
    </source>
</evidence>
<dbReference type="STRING" id="3088.A0A383VCC3"/>
<dbReference type="SUPFAM" id="SSF53474">
    <property type="entry name" value="alpha/beta-Hydrolases"/>
    <property type="match status" value="2"/>
</dbReference>